<evidence type="ECO:0000256" key="4">
    <source>
        <dbReference type="PROSITE-ProRule" id="PRU00134"/>
    </source>
</evidence>
<evidence type="ECO:0000259" key="5">
    <source>
        <dbReference type="PROSITE" id="PS50865"/>
    </source>
</evidence>
<keyword evidence="1" id="KW-0479">Metal-binding</keyword>
<dbReference type="GO" id="GO:0008270">
    <property type="term" value="F:zinc ion binding"/>
    <property type="evidence" value="ECO:0007669"/>
    <property type="project" value="UniProtKB-KW"/>
</dbReference>
<sequence length="1201" mass="133275">MLTPTIASRFSFFYAVGNTPATNLARSIPHGQDAEILALGCGDLRNILFTAYVDTGLASRKLDFTCCDYDERVIGRNLILLTLIIDGQETASEDCLWTIYYHLYIDEKAASIVLDQTNRILPLLESIETWSKGSYGAALKFCDGDTLRDARRICRRILDGAKDCRKPDFRKTFEQRRKSAAEFRVLQLGKGGQNFSGMRSAAPLSLQSVNEIPKANEHYWSQGTVTPRKETESLPNPMFASLVSEDGNLHYGTDPVLGFHLAAAFAPLSPKSPMKPRDPVPGFNTAAAAMTQFREWVAAFRLVVKRGLVVRFVVAEALAFCHTLQHAAASGDNSANWYRRLWEMKPLNLDDGVYGRGRHGPVAFDMIDTSNLSDHMGALNVIIATGPLLKQKPWSTLYTELLIKRGESQQRVFDTLLCGHAPTLSLLLGISPVHYWTNAKSESHVDELFLGYMSKSDSLRGKETQLHSRLAWKRDDQLSGQYVGRGRLHIDEQALCRLLFHVYLEMFRWEGKDSIVMAATSFVRGAAYSQFHRGSFAALLKLIKGRVRTDWPGFCSRLLDSIAQDRILDLNSNFLQDLCVQMHLQGVSTETWLLNEVKLRPDSGPLKGWQNIPPTVAVTIVVPREAIDRLYSQSLQHKVASPTIVVSIRASEGAQNQWHNMYSDVQITFGKAKPRSAIENEAVVVEEDERGWEGRSPLIASFMASTAALQIEPTTALIGLSIPPSVQGTKMYYPILGPSMSVFETRLDDRDKVLVSKLMPGQTAHRIVSAGTGSLEDAIGLESKDRKVKILTELPASESRITTMTGHVDIISEKGRRLLRDKVPIEIRQKDPFVIEVVFGEDRLVCPLKFPVPVTTLGSKSRVARTSGYVEVVAPLADPVTSEILADFVYPTNLSPANLPVAQNMAHVGIGSMPILNLADKAAMKWLTTHTSLQFSSREKRLRDKSDESGISENPRVNFKESLFSMFMLVSGLQGGQTGLFAINHPQRGGIHMLILVSSMRLDGDAASVLLDAAVIPFTMEIITSGCMESFLLLIRTLQCCTLNVNDAELILWKKVLPSFVERCRTWPHLPSCEYKRKGAKVPLSIEPSQQVLCSCGNGKLPKDFVSLPEWDVAAPNAVRIAISPTFAVPFVEDVVDPNFVDQVAAPQGGAERCHGCHKAENKPQGVTLKKCMRCLQAKYCSADCQKKDWKKHRMECKEVG</sequence>
<dbReference type="InterPro" id="IPR002893">
    <property type="entry name" value="Znf_MYND"/>
</dbReference>
<evidence type="ECO:0000256" key="1">
    <source>
        <dbReference type="ARBA" id="ARBA00022723"/>
    </source>
</evidence>
<dbReference type="EMBL" id="KQ030509">
    <property type="protein sequence ID" value="KJZ76772.1"/>
    <property type="molecule type" value="Genomic_DNA"/>
</dbReference>
<keyword evidence="7" id="KW-1185">Reference proteome</keyword>
<name>A0A0F8A266_9HYPO</name>
<keyword evidence="3" id="KW-0862">Zinc</keyword>
<dbReference type="GO" id="GO:0005634">
    <property type="term" value="C:nucleus"/>
    <property type="evidence" value="ECO:0007669"/>
    <property type="project" value="TreeGrafter"/>
</dbReference>
<evidence type="ECO:0000256" key="3">
    <source>
        <dbReference type="ARBA" id="ARBA00022833"/>
    </source>
</evidence>
<dbReference type="SUPFAM" id="SSF144232">
    <property type="entry name" value="HIT/MYND zinc finger-like"/>
    <property type="match status" value="1"/>
</dbReference>
<keyword evidence="2 4" id="KW-0863">Zinc-finger</keyword>
<dbReference type="PROSITE" id="PS01360">
    <property type="entry name" value="ZF_MYND_1"/>
    <property type="match status" value="1"/>
</dbReference>
<dbReference type="InterPro" id="IPR024119">
    <property type="entry name" value="TF_DEAF-1"/>
</dbReference>
<reference evidence="6 7" key="1">
    <citation type="journal article" date="2014" name="Genome Biol. Evol.">
        <title>Comparative genomics and transcriptomics analyses reveal divergent lifestyle features of nematode endoparasitic fungus Hirsutella minnesotensis.</title>
        <authorList>
            <person name="Lai Y."/>
            <person name="Liu K."/>
            <person name="Zhang X."/>
            <person name="Zhang X."/>
            <person name="Li K."/>
            <person name="Wang N."/>
            <person name="Shu C."/>
            <person name="Wu Y."/>
            <person name="Wang C."/>
            <person name="Bushley K.E."/>
            <person name="Xiang M."/>
            <person name="Liu X."/>
        </authorList>
    </citation>
    <scope>NUCLEOTIDE SEQUENCE [LARGE SCALE GENOMIC DNA]</scope>
    <source>
        <strain evidence="6 7">3608</strain>
    </source>
</reference>
<protein>
    <recommendedName>
        <fullName evidence="5">MYND-type domain-containing protein</fullName>
    </recommendedName>
</protein>
<evidence type="ECO:0000313" key="7">
    <source>
        <dbReference type="Proteomes" id="UP000054481"/>
    </source>
</evidence>
<dbReference type="Pfam" id="PF14737">
    <property type="entry name" value="DUF4470"/>
    <property type="match status" value="1"/>
</dbReference>
<dbReference type="GO" id="GO:0000981">
    <property type="term" value="F:DNA-binding transcription factor activity, RNA polymerase II-specific"/>
    <property type="evidence" value="ECO:0007669"/>
    <property type="project" value="TreeGrafter"/>
</dbReference>
<dbReference type="Gene3D" id="6.10.140.2220">
    <property type="match status" value="1"/>
</dbReference>
<dbReference type="PANTHER" id="PTHR10237">
    <property type="entry name" value="DEFORMED EPIDERMAL AUTOREGULATORY FACTOR 1 HOMOLOG SUPPRESSIN"/>
    <property type="match status" value="1"/>
</dbReference>
<dbReference type="PROSITE" id="PS50865">
    <property type="entry name" value="ZF_MYND_2"/>
    <property type="match status" value="1"/>
</dbReference>
<dbReference type="PANTHER" id="PTHR10237:SF15">
    <property type="entry name" value="LD37257P"/>
    <property type="match status" value="1"/>
</dbReference>
<dbReference type="Pfam" id="PF01753">
    <property type="entry name" value="zf-MYND"/>
    <property type="match status" value="1"/>
</dbReference>
<dbReference type="AlphaFoldDB" id="A0A0F8A266"/>
<organism evidence="6 7">
    <name type="scientific">Hirsutella minnesotensis 3608</name>
    <dbReference type="NCBI Taxonomy" id="1043627"/>
    <lineage>
        <taxon>Eukaryota</taxon>
        <taxon>Fungi</taxon>
        <taxon>Dikarya</taxon>
        <taxon>Ascomycota</taxon>
        <taxon>Pezizomycotina</taxon>
        <taxon>Sordariomycetes</taxon>
        <taxon>Hypocreomycetidae</taxon>
        <taxon>Hypocreales</taxon>
        <taxon>Ophiocordycipitaceae</taxon>
        <taxon>Hirsutella</taxon>
    </lineage>
</organism>
<dbReference type="Proteomes" id="UP000054481">
    <property type="component" value="Unassembled WGS sequence"/>
</dbReference>
<gene>
    <name evidence="6" type="ORF">HIM_03649</name>
</gene>
<feature type="domain" description="MYND-type" evidence="5">
    <location>
        <begin position="1154"/>
        <end position="1197"/>
    </location>
</feature>
<evidence type="ECO:0000256" key="2">
    <source>
        <dbReference type="ARBA" id="ARBA00022771"/>
    </source>
</evidence>
<accession>A0A0F8A266</accession>
<evidence type="ECO:0000313" key="6">
    <source>
        <dbReference type="EMBL" id="KJZ76772.1"/>
    </source>
</evidence>
<dbReference type="InterPro" id="IPR027974">
    <property type="entry name" value="DUF4470"/>
</dbReference>
<dbReference type="OrthoDB" id="341421at2759"/>
<proteinExistence type="predicted"/>